<gene>
    <name evidence="2" type="ORF">SINC0208_LOCUS1906</name>
</gene>
<evidence type="ECO:0000256" key="1">
    <source>
        <dbReference type="SAM" id="MobiDB-lite"/>
    </source>
</evidence>
<dbReference type="PANTHER" id="PTHR38899:SF1">
    <property type="entry name" value="PROTEIN KINASE"/>
    <property type="match status" value="1"/>
</dbReference>
<proteinExistence type="predicted"/>
<name>A0A7S3IFI1_9SPIT</name>
<dbReference type="EMBL" id="HBIH01004449">
    <property type="protein sequence ID" value="CAE0321325.1"/>
    <property type="molecule type" value="Transcribed_RNA"/>
</dbReference>
<dbReference type="AlphaFoldDB" id="A0A7S3IFI1"/>
<feature type="compositionally biased region" description="Basic residues" evidence="1">
    <location>
        <begin position="122"/>
        <end position="131"/>
    </location>
</feature>
<feature type="region of interest" description="Disordered" evidence="1">
    <location>
        <begin position="72"/>
        <end position="131"/>
    </location>
</feature>
<reference evidence="2" key="1">
    <citation type="submission" date="2021-01" db="EMBL/GenBank/DDBJ databases">
        <authorList>
            <person name="Corre E."/>
            <person name="Pelletier E."/>
            <person name="Niang G."/>
            <person name="Scheremetjew M."/>
            <person name="Finn R."/>
            <person name="Kale V."/>
            <person name="Holt S."/>
            <person name="Cochrane G."/>
            <person name="Meng A."/>
            <person name="Brown T."/>
            <person name="Cohen L."/>
        </authorList>
    </citation>
    <scope>NUCLEOTIDE SEQUENCE</scope>
    <source>
        <strain evidence="2">S3</strain>
    </source>
</reference>
<feature type="compositionally biased region" description="Polar residues" evidence="1">
    <location>
        <begin position="95"/>
        <end position="104"/>
    </location>
</feature>
<evidence type="ECO:0000313" key="2">
    <source>
        <dbReference type="EMBL" id="CAE0321325.1"/>
    </source>
</evidence>
<feature type="compositionally biased region" description="Basic and acidic residues" evidence="1">
    <location>
        <begin position="72"/>
        <end position="84"/>
    </location>
</feature>
<accession>A0A7S3IFI1</accession>
<organism evidence="2">
    <name type="scientific">Strombidium inclinatum</name>
    <dbReference type="NCBI Taxonomy" id="197538"/>
    <lineage>
        <taxon>Eukaryota</taxon>
        <taxon>Sar</taxon>
        <taxon>Alveolata</taxon>
        <taxon>Ciliophora</taxon>
        <taxon>Intramacronucleata</taxon>
        <taxon>Spirotrichea</taxon>
        <taxon>Oligotrichia</taxon>
        <taxon>Strombidiidae</taxon>
        <taxon>Strombidium</taxon>
    </lineage>
</organism>
<dbReference type="PANTHER" id="PTHR38899">
    <property type="entry name" value="DOMAIN OOKINETE PROTEIN, PUTATIVE-RELATED"/>
    <property type="match status" value="1"/>
</dbReference>
<protein>
    <submittedName>
        <fullName evidence="2">Uncharacterized protein</fullName>
    </submittedName>
</protein>
<sequence>MQAVTNLVALGDNVFEIEAAHKLYQQFQSAFIKTIKFRSAPSTGELAKQIKLVLEQFNHICHSPKNLTVRLHRIENEGKADKPSGAKGEGGSFTGTGDHTSNLLSKLKPIRGGSSSKELKKSSKGSKKGKK</sequence>